<accession>A0AA44F6K6</accession>
<evidence type="ECO:0000313" key="1">
    <source>
        <dbReference type="EMBL" id="NTC29690.1"/>
    </source>
</evidence>
<reference evidence="1" key="1">
    <citation type="journal article" date="2020" name="Science">
        <title>Unexpected conservation and global transmission of agrobacterial virulence plasmids.</title>
        <authorList>
            <person name="Weisberg A.J."/>
            <person name="Davis E.W. 2nd"/>
            <person name="Tabima J."/>
            <person name="Belcher M.S."/>
            <person name="Miller M."/>
            <person name="Kuo C.H."/>
            <person name="Loper J.E."/>
            <person name="Grunwald N.J."/>
            <person name="Putnam M.L."/>
            <person name="Chang J.H."/>
        </authorList>
    </citation>
    <scope>NUCLEOTIDE SEQUENCE</scope>
    <source>
        <strain evidence="1">17-1853-1a</strain>
    </source>
</reference>
<dbReference type="AlphaFoldDB" id="A0AA44F6K6"/>
<name>A0AA44F6K6_AGRTU</name>
<dbReference type="RefSeq" id="WP_174018906.1">
    <property type="nucleotide sequence ID" value="NZ_JAAMAW010000021.1"/>
</dbReference>
<protein>
    <submittedName>
        <fullName evidence="1">Uncharacterized protein</fullName>
    </submittedName>
</protein>
<evidence type="ECO:0000313" key="2">
    <source>
        <dbReference type="Proteomes" id="UP000702952"/>
    </source>
</evidence>
<dbReference type="EMBL" id="JAAMAY010000027">
    <property type="protein sequence ID" value="NTC29690.1"/>
    <property type="molecule type" value="Genomic_DNA"/>
</dbReference>
<organism evidence="1 2">
    <name type="scientific">Agrobacterium tumefaciens</name>
    <dbReference type="NCBI Taxonomy" id="358"/>
    <lineage>
        <taxon>Bacteria</taxon>
        <taxon>Pseudomonadati</taxon>
        <taxon>Pseudomonadota</taxon>
        <taxon>Alphaproteobacteria</taxon>
        <taxon>Hyphomicrobiales</taxon>
        <taxon>Rhizobiaceae</taxon>
        <taxon>Rhizobium/Agrobacterium group</taxon>
        <taxon>Agrobacterium</taxon>
        <taxon>Agrobacterium tumefaciens complex</taxon>
    </lineage>
</organism>
<dbReference type="Proteomes" id="UP000702952">
    <property type="component" value="Unassembled WGS sequence"/>
</dbReference>
<comment type="caution">
    <text evidence="1">The sequence shown here is derived from an EMBL/GenBank/DDBJ whole genome shotgun (WGS) entry which is preliminary data.</text>
</comment>
<sequence length="91" mass="10067">MTKDDTAKKRMSACESNAWLPGKQTMAITARLLSPAQFLLFDRKGSTRSLEDADLSGWLAGLRRSSIVARFVLYGPINGVAFTTWVEQCLV</sequence>
<gene>
    <name evidence="1" type="ORF">G6M46_16265</name>
</gene>
<proteinExistence type="predicted"/>